<dbReference type="PANTHER" id="PTHR11473">
    <property type="entry name" value="AROMATIC AMINO ACID HYDROXYLASE"/>
    <property type="match status" value="1"/>
</dbReference>
<feature type="binding site" evidence="12">
    <location>
        <position position="305"/>
    </location>
    <ligand>
        <name>Fe cation</name>
        <dbReference type="ChEBI" id="CHEBI:24875"/>
    </ligand>
</feature>
<dbReference type="FunFam" id="1.10.800.10:FF:000004">
    <property type="entry name" value="Tyrosine 3-monooxygenase"/>
    <property type="match status" value="1"/>
</dbReference>
<feature type="binding site" evidence="12">
    <location>
        <position position="350"/>
    </location>
    <ligand>
        <name>Fe cation</name>
        <dbReference type="ChEBI" id="CHEBI:24875"/>
    </ligand>
</feature>
<dbReference type="SUPFAM" id="SSF56534">
    <property type="entry name" value="Aromatic aminoacid monoxygenases, catalytic and oligomerization domains"/>
    <property type="match status" value="1"/>
</dbReference>
<dbReference type="GO" id="GO:0046189">
    <property type="term" value="P:phenol-containing compound biosynthetic process"/>
    <property type="evidence" value="ECO:0007669"/>
    <property type="project" value="UniProtKB-ARBA"/>
</dbReference>
<dbReference type="EMBL" id="HACG01047156">
    <property type="protein sequence ID" value="CEK94021.1"/>
    <property type="molecule type" value="Transcribed_RNA"/>
</dbReference>
<dbReference type="SMR" id="A0A0B7BMA9"/>
<evidence type="ECO:0000313" key="19">
    <source>
        <dbReference type="EMBL" id="CEK94024.1"/>
    </source>
</evidence>
<dbReference type="EMBL" id="HACG01047160">
    <property type="protein sequence ID" value="CEK94025.1"/>
    <property type="molecule type" value="Transcribed_RNA"/>
</dbReference>
<evidence type="ECO:0000256" key="12">
    <source>
        <dbReference type="PIRSR" id="PIRSR000336-1"/>
    </source>
</evidence>
<feature type="domain" description="ACT" evidence="15">
    <location>
        <begin position="54"/>
        <end position="133"/>
    </location>
</feature>
<evidence type="ECO:0000256" key="1">
    <source>
        <dbReference type="ARBA" id="ARBA00001060"/>
    </source>
</evidence>
<evidence type="ECO:0000313" key="16">
    <source>
        <dbReference type="EMBL" id="CEK94017.1"/>
    </source>
</evidence>
<protein>
    <recommendedName>
        <fullName evidence="5">phenylalanine 4-monooxygenase</fullName>
        <ecNumber evidence="5">1.14.16.1</ecNumber>
    </recommendedName>
    <alternativeName>
        <fullName evidence="11">Phe-4-monooxygenase</fullName>
    </alternativeName>
</protein>
<evidence type="ECO:0000256" key="11">
    <source>
        <dbReference type="ARBA" id="ARBA00029922"/>
    </source>
</evidence>
<dbReference type="PROSITE" id="PS51671">
    <property type="entry name" value="ACT"/>
    <property type="match status" value="1"/>
</dbReference>
<dbReference type="EMBL" id="HACG01047154">
    <property type="protein sequence ID" value="CEK94019.1"/>
    <property type="molecule type" value="Transcribed_RNA"/>
</dbReference>
<feature type="binding site" evidence="12">
    <location>
        <position position="310"/>
    </location>
    <ligand>
        <name>Fe cation</name>
        <dbReference type="ChEBI" id="CHEBI:24875"/>
    </ligand>
</feature>
<dbReference type="NCBIfam" id="TIGR01268">
    <property type="entry name" value="Phe4hydrox_tetr"/>
    <property type="match status" value="1"/>
</dbReference>
<sequence>MSSPSTIAARAKITLHELMGHEGRKRQISETLPSCGFRQNLYQKDYVDNDGNTSITFVLPEKVGALAAALKIFEKHGVNLHHIESRPARHDHKNFEFFIACDNQTGGVKEAVENLRSMTNNLTVLSRNLGNSSDENEVPWFPRRVKELDRFANQILTYGSELDADHPGFTDPVYRERRKEFADVAFNYKHGQSIPKVEYTTAEKKTWGTIFRELIKLYPTHACREFNHVFPLLIENCGYREDNVPQLQDISDFLKDCTGFTLRPVAGLLSSRDFLAGLAFRVFHSTQYIRHASKPMYTPEPDVCHELLGHVPLFADKSFAQFSQEIGLASLGAPDDIIKKLATLYWFTIEFGLCRQDGQLKAYGAGLLSSYGELQYCLSDKPTTCPFDPVQTSVQEYPITCFQPVYYVADSFDDAKVKLRQFAATIPRPFSVRYNPYTQSVEVINSKEQIIELSKDIKGDLSLLQDSLAKIET</sequence>
<dbReference type="InterPro" id="IPR005961">
    <property type="entry name" value="Phe-4-hydroxylase_tetra"/>
</dbReference>
<dbReference type="PROSITE" id="PS00367">
    <property type="entry name" value="BH4_AAA_HYDROXYL_1"/>
    <property type="match status" value="1"/>
</dbReference>
<dbReference type="Pfam" id="PF00351">
    <property type="entry name" value="Biopterin_H"/>
    <property type="match status" value="1"/>
</dbReference>
<dbReference type="InterPro" id="IPR001273">
    <property type="entry name" value="ArAA_hydroxylase"/>
</dbReference>
<evidence type="ECO:0000313" key="21">
    <source>
        <dbReference type="EMBL" id="CEK94026.1"/>
    </source>
</evidence>
<dbReference type="GO" id="GO:0005506">
    <property type="term" value="F:iron ion binding"/>
    <property type="evidence" value="ECO:0007669"/>
    <property type="project" value="InterPro"/>
</dbReference>
<evidence type="ECO:0000256" key="8">
    <source>
        <dbReference type="ARBA" id="ARBA00023004"/>
    </source>
</evidence>
<evidence type="ECO:0000256" key="2">
    <source>
        <dbReference type="ARBA" id="ARBA00001954"/>
    </source>
</evidence>
<comment type="similarity">
    <text evidence="4">Belongs to the biopterin-dependent aromatic amino acid hydroxylase family.</text>
</comment>
<evidence type="ECO:0000256" key="3">
    <source>
        <dbReference type="ARBA" id="ARBA00005088"/>
    </source>
</evidence>
<keyword evidence="7" id="KW-0560">Oxidoreductase</keyword>
<evidence type="ECO:0000256" key="10">
    <source>
        <dbReference type="ARBA" id="ARBA00023232"/>
    </source>
</evidence>
<evidence type="ECO:0000256" key="7">
    <source>
        <dbReference type="ARBA" id="ARBA00023002"/>
    </source>
</evidence>
<keyword evidence="6 12" id="KW-0479">Metal-binding</keyword>
<dbReference type="PIRSF" id="PIRSF000336">
    <property type="entry name" value="TH"/>
    <property type="match status" value="1"/>
</dbReference>
<evidence type="ECO:0000313" key="20">
    <source>
        <dbReference type="EMBL" id="CEK94025.1"/>
    </source>
</evidence>
<dbReference type="AlphaFoldDB" id="A0A0B7BMA9"/>
<dbReference type="InterPro" id="IPR019774">
    <property type="entry name" value="Aromatic-AA_hydroxylase_C"/>
</dbReference>
<feature type="domain" description="Biopterin-dependent aromatic amino acid hydroxylase family profile" evidence="14">
    <location>
        <begin position="126"/>
        <end position="472"/>
    </location>
</feature>
<dbReference type="PANTHER" id="PTHR11473:SF24">
    <property type="entry name" value="PHENYLALANINE-4-HYDROXYLASE"/>
    <property type="match status" value="1"/>
</dbReference>
<dbReference type="EMBL" id="HACG01047161">
    <property type="protein sequence ID" value="CEK94026.1"/>
    <property type="molecule type" value="Transcribed_RNA"/>
</dbReference>
<organism evidence="22">
    <name type="scientific">Arion vulgaris</name>
    <dbReference type="NCBI Taxonomy" id="1028688"/>
    <lineage>
        <taxon>Eukaryota</taxon>
        <taxon>Metazoa</taxon>
        <taxon>Spiralia</taxon>
        <taxon>Lophotrochozoa</taxon>
        <taxon>Mollusca</taxon>
        <taxon>Gastropoda</taxon>
        <taxon>Heterobranchia</taxon>
        <taxon>Euthyneura</taxon>
        <taxon>Panpulmonata</taxon>
        <taxon>Eupulmonata</taxon>
        <taxon>Stylommatophora</taxon>
        <taxon>Helicina</taxon>
        <taxon>Arionoidea</taxon>
        <taxon>Arionidae</taxon>
        <taxon>Arion</taxon>
    </lineage>
</organism>
<dbReference type="UniPathway" id="UPA00139">
    <property type="reaction ID" value="UER00337"/>
</dbReference>
<evidence type="ECO:0000256" key="6">
    <source>
        <dbReference type="ARBA" id="ARBA00022723"/>
    </source>
</evidence>
<dbReference type="InterPro" id="IPR018301">
    <property type="entry name" value="ArAA_hydroxylase_Fe/CU_BS"/>
</dbReference>
<dbReference type="InterPro" id="IPR041912">
    <property type="entry name" value="Euk_PheOH_cat"/>
</dbReference>
<comment type="catalytic activity">
    <reaction evidence="1">
        <text>(6R)-L-erythro-5,6,7,8-tetrahydrobiopterin + L-phenylalanine + O2 = (4aS,6R)-4a-hydroxy-L-erythro-5,6,7,8-tetrahydrobiopterin + L-tyrosine</text>
        <dbReference type="Rhea" id="RHEA:20273"/>
        <dbReference type="ChEBI" id="CHEBI:15379"/>
        <dbReference type="ChEBI" id="CHEBI:15642"/>
        <dbReference type="ChEBI" id="CHEBI:58095"/>
        <dbReference type="ChEBI" id="CHEBI:58315"/>
        <dbReference type="ChEBI" id="CHEBI:59560"/>
        <dbReference type="EC" id="1.14.16.1"/>
    </reaction>
</comment>
<dbReference type="InterPro" id="IPR036329">
    <property type="entry name" value="Aro-AA_hydroxylase_C_sf"/>
</dbReference>
<evidence type="ECO:0000259" key="14">
    <source>
        <dbReference type="PROSITE" id="PS51410"/>
    </source>
</evidence>
<evidence type="ECO:0000256" key="9">
    <source>
        <dbReference type="ARBA" id="ARBA00023033"/>
    </source>
</evidence>
<dbReference type="EMBL" id="HACG01047162">
    <property type="protein sequence ID" value="CEK94027.1"/>
    <property type="molecule type" value="Transcribed_RNA"/>
</dbReference>
<name>A0A0B7BMA9_9EUPU</name>
<gene>
    <name evidence="22" type="primary">ORF198536</name>
    <name evidence="16" type="synonym">ORF198491</name>
    <name evidence="17" type="synonym">ORF198502</name>
    <name evidence="18" type="synonym">ORF198509</name>
    <name evidence="19" type="synonym">ORF198521</name>
    <name evidence="20" type="synonym">ORF198526</name>
    <name evidence="21" type="synonym">ORF198531</name>
    <name evidence="23" type="synonym">ORF198541</name>
</gene>
<dbReference type="InterPro" id="IPR019773">
    <property type="entry name" value="Tyrosine_3-monooxygenase-like"/>
</dbReference>
<evidence type="ECO:0000259" key="15">
    <source>
        <dbReference type="PROSITE" id="PS51671"/>
    </source>
</evidence>
<dbReference type="EMBL" id="HACG01047152">
    <property type="protein sequence ID" value="CEK94017.1"/>
    <property type="molecule type" value="Transcribed_RNA"/>
</dbReference>
<dbReference type="GO" id="GO:0006559">
    <property type="term" value="P:L-phenylalanine catabolic process"/>
    <property type="evidence" value="ECO:0007669"/>
    <property type="project" value="UniProtKB-UniPathway"/>
</dbReference>
<evidence type="ECO:0000313" key="23">
    <source>
        <dbReference type="EMBL" id="CEK94028.1"/>
    </source>
</evidence>
<dbReference type="SUPFAM" id="SSF55021">
    <property type="entry name" value="ACT-like"/>
    <property type="match status" value="1"/>
</dbReference>
<dbReference type="EMBL" id="HACG01047159">
    <property type="protein sequence ID" value="CEK94024.1"/>
    <property type="molecule type" value="Transcribed_RNA"/>
</dbReference>
<evidence type="ECO:0000313" key="17">
    <source>
        <dbReference type="EMBL" id="CEK94019.1"/>
    </source>
</evidence>
<dbReference type="EMBL" id="HACG01047163">
    <property type="protein sequence ID" value="CEK94028.1"/>
    <property type="molecule type" value="Transcribed_RNA"/>
</dbReference>
<evidence type="ECO:0000256" key="5">
    <source>
        <dbReference type="ARBA" id="ARBA00011995"/>
    </source>
</evidence>
<dbReference type="InterPro" id="IPR002912">
    <property type="entry name" value="ACT_dom"/>
</dbReference>
<reference evidence="22" key="1">
    <citation type="submission" date="2014-12" db="EMBL/GenBank/DDBJ databases">
        <title>Insight into the proteome of Arion vulgaris.</title>
        <authorList>
            <person name="Aradska J."/>
            <person name="Bulat T."/>
            <person name="Smidak R."/>
            <person name="Sarate P."/>
            <person name="Gangsoo J."/>
            <person name="Sialana F."/>
            <person name="Bilban M."/>
            <person name="Lubec G."/>
        </authorList>
    </citation>
    <scope>NUCLEOTIDE SEQUENCE</scope>
    <source>
        <tissue evidence="22">Skin</tissue>
    </source>
</reference>
<accession>A0A0B7BMA9</accession>
<dbReference type="Gene3D" id="1.10.800.10">
    <property type="entry name" value="Aromatic amino acid hydroxylase"/>
    <property type="match status" value="1"/>
</dbReference>
<evidence type="ECO:0000313" key="18">
    <source>
        <dbReference type="EMBL" id="CEK94021.1"/>
    </source>
</evidence>
<dbReference type="EC" id="1.14.16.1" evidence="5"/>
<proteinExistence type="inferred from homology"/>
<comment type="cofactor">
    <cofactor evidence="2 13">
        <name>Fe(2+)</name>
        <dbReference type="ChEBI" id="CHEBI:29033"/>
    </cofactor>
</comment>
<evidence type="ECO:0000313" key="22">
    <source>
        <dbReference type="EMBL" id="CEK94027.1"/>
    </source>
</evidence>
<dbReference type="PROSITE" id="PS51410">
    <property type="entry name" value="BH4_AAA_HYDROXYL_2"/>
    <property type="match status" value="1"/>
</dbReference>
<dbReference type="PRINTS" id="PR00372">
    <property type="entry name" value="FYWHYDRXLASE"/>
</dbReference>
<keyword evidence="9" id="KW-0503">Monooxygenase</keyword>
<comment type="pathway">
    <text evidence="3">Amino-acid degradation; L-phenylalanine degradation; acetoacetate and fumarate from L-phenylalanine: step 1/6.</text>
</comment>
<dbReference type="Pfam" id="PF01842">
    <property type="entry name" value="ACT"/>
    <property type="match status" value="1"/>
</dbReference>
<keyword evidence="10" id="KW-0585">Phenylalanine catabolism</keyword>
<evidence type="ECO:0000256" key="4">
    <source>
        <dbReference type="ARBA" id="ARBA00009712"/>
    </source>
</evidence>
<dbReference type="InterPro" id="IPR036951">
    <property type="entry name" value="ArAA_hydroxylase_sf"/>
</dbReference>
<dbReference type="InterPro" id="IPR045865">
    <property type="entry name" value="ACT-like_dom_sf"/>
</dbReference>
<keyword evidence="8 12" id="KW-0408">Iron</keyword>
<dbReference type="GO" id="GO:0004505">
    <property type="term" value="F:phenylalanine 4-monooxygenase activity"/>
    <property type="evidence" value="ECO:0007669"/>
    <property type="project" value="UniProtKB-EC"/>
</dbReference>
<dbReference type="CDD" id="cd03347">
    <property type="entry name" value="eu_PheOH"/>
    <property type="match status" value="1"/>
</dbReference>
<evidence type="ECO:0000256" key="13">
    <source>
        <dbReference type="PIRSR" id="PIRSR601273-2"/>
    </source>
</evidence>